<dbReference type="Proteomes" id="UP001157961">
    <property type="component" value="Unassembled WGS sequence"/>
</dbReference>
<gene>
    <name evidence="6" type="ORF">SAMN06265373_103531</name>
</gene>
<dbReference type="SUPFAM" id="SSF48498">
    <property type="entry name" value="Tetracyclin repressor-like, C-terminal domain"/>
    <property type="match status" value="1"/>
</dbReference>
<dbReference type="InterPro" id="IPR011075">
    <property type="entry name" value="TetR_C"/>
</dbReference>
<evidence type="ECO:0000313" key="7">
    <source>
        <dbReference type="Proteomes" id="UP001157961"/>
    </source>
</evidence>
<dbReference type="Pfam" id="PF16925">
    <property type="entry name" value="TetR_C_13"/>
    <property type="match status" value="1"/>
</dbReference>
<dbReference type="InterPro" id="IPR036271">
    <property type="entry name" value="Tet_transcr_reg_TetR-rel_C_sf"/>
</dbReference>
<proteinExistence type="predicted"/>
<dbReference type="Pfam" id="PF00440">
    <property type="entry name" value="TetR_N"/>
    <property type="match status" value="1"/>
</dbReference>
<protein>
    <submittedName>
        <fullName evidence="6">Transcriptional regulator, TetR family</fullName>
    </submittedName>
</protein>
<sequence>MNVSHDKDVALDQALDLFWKQGYASTSLKDLERATGMHPGSLYAAFGSKAKLYCLSLERYATRLSALRAELQVQAASPLDGLADFIAKAHPLSDADAPLPVCYLVKATLETSKGNQAIEDKLSDLLTQNDATFAAVFQQAIDAGDLPANSDAKKLARQLSADLAGLCFYALRETDAAVIKEMVTDLTDQVRRRH</sequence>
<dbReference type="PANTHER" id="PTHR47506">
    <property type="entry name" value="TRANSCRIPTIONAL REGULATORY PROTEIN"/>
    <property type="match status" value="1"/>
</dbReference>
<dbReference type="Gene3D" id="1.10.10.60">
    <property type="entry name" value="Homeodomain-like"/>
    <property type="match status" value="1"/>
</dbReference>
<feature type="DNA-binding region" description="H-T-H motif" evidence="4">
    <location>
        <begin position="27"/>
        <end position="46"/>
    </location>
</feature>
<comment type="caution">
    <text evidence="6">The sequence shown here is derived from an EMBL/GenBank/DDBJ whole genome shotgun (WGS) entry which is preliminary data.</text>
</comment>
<evidence type="ECO:0000256" key="1">
    <source>
        <dbReference type="ARBA" id="ARBA00023015"/>
    </source>
</evidence>
<organism evidence="6 7">
    <name type="scientific">Shimia sagamensis</name>
    <dbReference type="NCBI Taxonomy" id="1566352"/>
    <lineage>
        <taxon>Bacteria</taxon>
        <taxon>Pseudomonadati</taxon>
        <taxon>Pseudomonadota</taxon>
        <taxon>Alphaproteobacteria</taxon>
        <taxon>Rhodobacterales</taxon>
        <taxon>Roseobacteraceae</taxon>
    </lineage>
</organism>
<name>A0ABY1NWS5_9RHOB</name>
<keyword evidence="7" id="KW-1185">Reference proteome</keyword>
<keyword evidence="3" id="KW-0804">Transcription</keyword>
<evidence type="ECO:0000256" key="4">
    <source>
        <dbReference type="PROSITE-ProRule" id="PRU00335"/>
    </source>
</evidence>
<dbReference type="PANTHER" id="PTHR47506:SF1">
    <property type="entry name" value="HTH-TYPE TRANSCRIPTIONAL REGULATOR YJDC"/>
    <property type="match status" value="1"/>
</dbReference>
<evidence type="ECO:0000256" key="3">
    <source>
        <dbReference type="ARBA" id="ARBA00023163"/>
    </source>
</evidence>
<evidence type="ECO:0000259" key="5">
    <source>
        <dbReference type="PROSITE" id="PS50977"/>
    </source>
</evidence>
<accession>A0ABY1NWS5</accession>
<dbReference type="InterPro" id="IPR009057">
    <property type="entry name" value="Homeodomain-like_sf"/>
</dbReference>
<dbReference type="SUPFAM" id="SSF46689">
    <property type="entry name" value="Homeodomain-like"/>
    <property type="match status" value="1"/>
</dbReference>
<keyword evidence="2 4" id="KW-0238">DNA-binding</keyword>
<evidence type="ECO:0000256" key="2">
    <source>
        <dbReference type="ARBA" id="ARBA00023125"/>
    </source>
</evidence>
<dbReference type="Gene3D" id="1.10.357.10">
    <property type="entry name" value="Tetracycline Repressor, domain 2"/>
    <property type="match status" value="1"/>
</dbReference>
<dbReference type="InterPro" id="IPR001647">
    <property type="entry name" value="HTH_TetR"/>
</dbReference>
<reference evidence="6 7" key="1">
    <citation type="submission" date="2017-05" db="EMBL/GenBank/DDBJ databases">
        <authorList>
            <person name="Varghese N."/>
            <person name="Submissions S."/>
        </authorList>
    </citation>
    <scope>NUCLEOTIDE SEQUENCE [LARGE SCALE GENOMIC DNA]</scope>
    <source>
        <strain evidence="6 7">DSM 29734</strain>
    </source>
</reference>
<evidence type="ECO:0000313" key="6">
    <source>
        <dbReference type="EMBL" id="SMP20486.1"/>
    </source>
</evidence>
<dbReference type="EMBL" id="FXTY01000003">
    <property type="protein sequence ID" value="SMP20486.1"/>
    <property type="molecule type" value="Genomic_DNA"/>
</dbReference>
<keyword evidence="1" id="KW-0805">Transcription regulation</keyword>
<feature type="domain" description="HTH tetR-type" evidence="5">
    <location>
        <begin position="4"/>
        <end position="64"/>
    </location>
</feature>
<dbReference type="PROSITE" id="PS50977">
    <property type="entry name" value="HTH_TETR_2"/>
    <property type="match status" value="1"/>
</dbReference>